<keyword evidence="3" id="KW-1185">Reference proteome</keyword>
<sequence>MTLIGKNRSTTTISSRNNLAKTSIPIPHNFYPMKDDDTLFLEAEVTRDAQRSDNLQKSAFEIDKSKKVIGVLRFAQKSDASPFESGKAKEVFEVAQGAKETETSIIIALSVIQIIVLFIDYYFLVILCCALFL</sequence>
<evidence type="ECO:0000313" key="3">
    <source>
        <dbReference type="Proteomes" id="UP000824120"/>
    </source>
</evidence>
<evidence type="ECO:0000256" key="1">
    <source>
        <dbReference type="SAM" id="Phobius"/>
    </source>
</evidence>
<dbReference type="EMBL" id="JACXVP010000004">
    <property type="protein sequence ID" value="KAG5609886.1"/>
    <property type="molecule type" value="Genomic_DNA"/>
</dbReference>
<feature type="transmembrane region" description="Helical" evidence="1">
    <location>
        <begin position="105"/>
        <end position="132"/>
    </location>
</feature>
<organism evidence="2 3">
    <name type="scientific">Solanum commersonii</name>
    <name type="common">Commerson's wild potato</name>
    <name type="synonym">Commerson's nightshade</name>
    <dbReference type="NCBI Taxonomy" id="4109"/>
    <lineage>
        <taxon>Eukaryota</taxon>
        <taxon>Viridiplantae</taxon>
        <taxon>Streptophyta</taxon>
        <taxon>Embryophyta</taxon>
        <taxon>Tracheophyta</taxon>
        <taxon>Spermatophyta</taxon>
        <taxon>Magnoliopsida</taxon>
        <taxon>eudicotyledons</taxon>
        <taxon>Gunneridae</taxon>
        <taxon>Pentapetalae</taxon>
        <taxon>asterids</taxon>
        <taxon>lamiids</taxon>
        <taxon>Solanales</taxon>
        <taxon>Solanaceae</taxon>
        <taxon>Solanoideae</taxon>
        <taxon>Solaneae</taxon>
        <taxon>Solanum</taxon>
    </lineage>
</organism>
<comment type="caution">
    <text evidence="2">The sequence shown here is derived from an EMBL/GenBank/DDBJ whole genome shotgun (WGS) entry which is preliminary data.</text>
</comment>
<accession>A0A9J5ZGD2</accession>
<keyword evidence="1" id="KW-0472">Membrane</keyword>
<dbReference type="Proteomes" id="UP000824120">
    <property type="component" value="Chromosome 4"/>
</dbReference>
<gene>
    <name evidence="2" type="ORF">H5410_021167</name>
</gene>
<name>A0A9J5ZGD2_SOLCO</name>
<keyword evidence="1" id="KW-1133">Transmembrane helix</keyword>
<reference evidence="2 3" key="1">
    <citation type="submission" date="2020-09" db="EMBL/GenBank/DDBJ databases">
        <title>De no assembly of potato wild relative species, Solanum commersonii.</title>
        <authorList>
            <person name="Cho K."/>
        </authorList>
    </citation>
    <scope>NUCLEOTIDE SEQUENCE [LARGE SCALE GENOMIC DNA]</scope>
    <source>
        <strain evidence="2">LZ3.2</strain>
        <tissue evidence="2">Leaf</tissue>
    </source>
</reference>
<proteinExistence type="predicted"/>
<dbReference type="AlphaFoldDB" id="A0A9J5ZGD2"/>
<evidence type="ECO:0000313" key="2">
    <source>
        <dbReference type="EMBL" id="KAG5609886.1"/>
    </source>
</evidence>
<protein>
    <submittedName>
        <fullName evidence="2">Uncharacterized protein</fullName>
    </submittedName>
</protein>
<keyword evidence="1" id="KW-0812">Transmembrane</keyword>